<proteinExistence type="predicted"/>
<dbReference type="Proteomes" id="UP000273675">
    <property type="component" value="Unassembled WGS sequence"/>
</dbReference>
<keyword evidence="1" id="KW-0808">Transferase</keyword>
<protein>
    <submittedName>
        <fullName evidence="1">Sulfotransferase family protein</fullName>
    </submittedName>
</protein>
<dbReference type="RefSeq" id="WP_121212333.1">
    <property type="nucleotide sequence ID" value="NZ_RBIM01000007.1"/>
</dbReference>
<gene>
    <name evidence="1" type="ORF">C7435_3060</name>
</gene>
<dbReference type="SUPFAM" id="SSF52540">
    <property type="entry name" value="P-loop containing nucleoside triphosphate hydrolases"/>
    <property type="match status" value="1"/>
</dbReference>
<sequence>MHSIETFPRDTPSYLFIGGNPRSGTSALTSLINHHPDAVVGMERYAPLWGRDELTPAHFTAEEFFAPRDFDAGKRAREFERERYQARYDKTVLRGDKYPYVTRHLDYITSTFPGCQVLFILRNPLSVSESFQARFDNPDDKAFALDGIQALTRWNNSLRQLADGLAAGLNIAVVTYERAFASREAAKRIFETVGLPPESVDWLGVDRVVQRAAELNVAETSRNEATRWKIAMEANFDLYRKMVNEACILRDM</sequence>
<dbReference type="InterPro" id="IPR027417">
    <property type="entry name" value="P-loop_NTPase"/>
</dbReference>
<organism evidence="1 2">
    <name type="scientific">Maricaulis maris</name>
    <dbReference type="NCBI Taxonomy" id="74318"/>
    <lineage>
        <taxon>Bacteria</taxon>
        <taxon>Pseudomonadati</taxon>
        <taxon>Pseudomonadota</taxon>
        <taxon>Alphaproteobacteria</taxon>
        <taxon>Maricaulales</taxon>
        <taxon>Maricaulaceae</taxon>
        <taxon>Maricaulis</taxon>
    </lineage>
</organism>
<evidence type="ECO:0000313" key="1">
    <source>
        <dbReference type="EMBL" id="RKQ95363.1"/>
    </source>
</evidence>
<dbReference type="AlphaFoldDB" id="A0A495D1M2"/>
<dbReference type="Gene3D" id="3.40.50.300">
    <property type="entry name" value="P-loop containing nucleotide triphosphate hydrolases"/>
    <property type="match status" value="1"/>
</dbReference>
<dbReference type="EMBL" id="RBIM01000007">
    <property type="protein sequence ID" value="RKQ95363.1"/>
    <property type="molecule type" value="Genomic_DNA"/>
</dbReference>
<evidence type="ECO:0000313" key="2">
    <source>
        <dbReference type="Proteomes" id="UP000273675"/>
    </source>
</evidence>
<accession>A0A495D1M2</accession>
<reference evidence="1 2" key="1">
    <citation type="submission" date="2018-10" db="EMBL/GenBank/DDBJ databases">
        <title>Genomic Encyclopedia of Type Strains, Phase IV (KMG-IV): sequencing the most valuable type-strain genomes for metagenomic binning, comparative biology and taxonomic classification.</title>
        <authorList>
            <person name="Goeker M."/>
        </authorList>
    </citation>
    <scope>NUCLEOTIDE SEQUENCE [LARGE SCALE GENOMIC DNA]</scope>
    <source>
        <strain evidence="1 2">DSM 4734</strain>
    </source>
</reference>
<dbReference type="Pfam" id="PF13469">
    <property type="entry name" value="Sulfotransfer_3"/>
    <property type="match status" value="1"/>
</dbReference>
<dbReference type="GO" id="GO:0016740">
    <property type="term" value="F:transferase activity"/>
    <property type="evidence" value="ECO:0007669"/>
    <property type="project" value="UniProtKB-KW"/>
</dbReference>
<dbReference type="OrthoDB" id="9800698at2"/>
<name>A0A495D1M2_9PROT</name>
<comment type="caution">
    <text evidence="1">The sequence shown here is derived from an EMBL/GenBank/DDBJ whole genome shotgun (WGS) entry which is preliminary data.</text>
</comment>